<organism evidence="5 6">
    <name type="scientific">Monopterus albus</name>
    <name type="common">Swamp eel</name>
    <dbReference type="NCBI Taxonomy" id="43700"/>
    <lineage>
        <taxon>Eukaryota</taxon>
        <taxon>Metazoa</taxon>
        <taxon>Chordata</taxon>
        <taxon>Craniata</taxon>
        <taxon>Vertebrata</taxon>
        <taxon>Euteleostomi</taxon>
        <taxon>Actinopterygii</taxon>
        <taxon>Neopterygii</taxon>
        <taxon>Teleostei</taxon>
        <taxon>Neoteleostei</taxon>
        <taxon>Acanthomorphata</taxon>
        <taxon>Anabantaria</taxon>
        <taxon>Synbranchiformes</taxon>
        <taxon>Synbranchidae</taxon>
        <taxon>Monopterus</taxon>
    </lineage>
</organism>
<reference evidence="5" key="1">
    <citation type="submission" date="2025-08" db="UniProtKB">
        <authorList>
            <consortium name="Ensembl"/>
        </authorList>
    </citation>
    <scope>IDENTIFICATION</scope>
</reference>
<dbReference type="Gene3D" id="2.60.120.1540">
    <property type="match status" value="1"/>
</dbReference>
<dbReference type="Gene3D" id="2.40.50.120">
    <property type="match status" value="1"/>
</dbReference>
<dbReference type="Gene3D" id="2.60.40.690">
    <property type="entry name" value="Alpha-macroglobulin, receptor-binding domain"/>
    <property type="match status" value="1"/>
</dbReference>
<dbReference type="InterPro" id="IPR050473">
    <property type="entry name" value="A2M/Complement_sys"/>
</dbReference>
<dbReference type="STRING" id="43700.ENSMALP00000023074"/>
<dbReference type="Pfam" id="PF01759">
    <property type="entry name" value="NTR"/>
    <property type="match status" value="1"/>
</dbReference>
<evidence type="ECO:0000256" key="2">
    <source>
        <dbReference type="ARBA" id="ARBA00022525"/>
    </source>
</evidence>
<dbReference type="AlphaFoldDB" id="A0A3Q3JSW3"/>
<evidence type="ECO:0000313" key="5">
    <source>
        <dbReference type="Ensembl" id="ENSMALP00000023074.1"/>
    </source>
</evidence>
<dbReference type="Pfam" id="PF07677">
    <property type="entry name" value="A2M_recep"/>
    <property type="match status" value="1"/>
</dbReference>
<dbReference type="SMART" id="SM00643">
    <property type="entry name" value="C345C"/>
    <property type="match status" value="1"/>
</dbReference>
<dbReference type="InterPro" id="IPR036595">
    <property type="entry name" value="A-macroglobulin_rcpt-bd_sf"/>
</dbReference>
<dbReference type="Ensembl" id="ENSMALT00000023512.1">
    <property type="protein sequence ID" value="ENSMALP00000023074.1"/>
    <property type="gene ID" value="ENSMALG00000016089.1"/>
</dbReference>
<proteinExistence type="predicted"/>
<reference evidence="5" key="2">
    <citation type="submission" date="2025-09" db="UniProtKB">
        <authorList>
            <consortium name="Ensembl"/>
        </authorList>
    </citation>
    <scope>IDENTIFICATION</scope>
</reference>
<evidence type="ECO:0000259" key="4">
    <source>
        <dbReference type="PROSITE" id="PS50189"/>
    </source>
</evidence>
<dbReference type="InterPro" id="IPR001134">
    <property type="entry name" value="Netrin_domain"/>
</dbReference>
<evidence type="ECO:0000256" key="3">
    <source>
        <dbReference type="ARBA" id="ARBA00023157"/>
    </source>
</evidence>
<dbReference type="InterPro" id="IPR009048">
    <property type="entry name" value="A-macroglobulin_rcpt-bd"/>
</dbReference>
<dbReference type="InterPro" id="IPR008993">
    <property type="entry name" value="TIMP-like_OB-fold"/>
</dbReference>
<accession>A0A3Q3JSW3</accession>
<keyword evidence="3" id="KW-1015">Disulfide bond</keyword>
<dbReference type="PANTHER" id="PTHR11412">
    <property type="entry name" value="MACROGLOBULIN / COMPLEMENT"/>
    <property type="match status" value="1"/>
</dbReference>
<comment type="subcellular location">
    <subcellularLocation>
        <location evidence="1">Secreted</location>
    </subcellularLocation>
</comment>
<dbReference type="Proteomes" id="UP000261600">
    <property type="component" value="Unplaced"/>
</dbReference>
<feature type="domain" description="NTR" evidence="4">
    <location>
        <begin position="182"/>
        <end position="283"/>
    </location>
</feature>
<evidence type="ECO:0000256" key="1">
    <source>
        <dbReference type="ARBA" id="ARBA00004613"/>
    </source>
</evidence>
<dbReference type="PROSITE" id="PS50189">
    <property type="entry name" value="NTR"/>
    <property type="match status" value="1"/>
</dbReference>
<sequence length="283" mass="32023">MFVCMCSYSKSQQFNDINQDVNVTATGKGQATLTMVAAYYVLPQEEDSDCQKFGLTVQLLPGHLVPSVSFCLLLIFVLADKERDASMSILDIGLFTGFTVNITDLDLLSKGRARIISKYEMDTLLSEKGSLIIYLDKVSHTRPEEISFRIHQKMKVGVLQPAAVSVYEYYDQTLTVVKRFVRSHRPAKQILVSVSVTQQCATCFLSAYKVRVENYTEGLSTDTYQVRIVNVIKEGSLDVDLLGKVRTFLSHPHCREAVDMRKDKTYLIMGTFKDVYRDDQTFS</sequence>
<dbReference type="SMART" id="SM01361">
    <property type="entry name" value="A2M_recep"/>
    <property type="match status" value="1"/>
</dbReference>
<dbReference type="SUPFAM" id="SSF49410">
    <property type="entry name" value="Alpha-macroglobulin receptor domain"/>
    <property type="match status" value="1"/>
</dbReference>
<dbReference type="SUPFAM" id="SSF50242">
    <property type="entry name" value="TIMP-like"/>
    <property type="match status" value="1"/>
</dbReference>
<keyword evidence="6" id="KW-1185">Reference proteome</keyword>
<dbReference type="InterPro" id="IPR018933">
    <property type="entry name" value="Netrin_module_non-TIMP"/>
</dbReference>
<evidence type="ECO:0000313" key="6">
    <source>
        <dbReference type="Proteomes" id="UP000261600"/>
    </source>
</evidence>
<name>A0A3Q3JSW3_MONAL</name>
<dbReference type="PANTHER" id="PTHR11412:SF81">
    <property type="entry name" value="COMPLEMENT C3"/>
    <property type="match status" value="1"/>
</dbReference>
<protein>
    <recommendedName>
        <fullName evidence="4">NTR domain-containing protein</fullName>
    </recommendedName>
</protein>
<dbReference type="GO" id="GO:0005576">
    <property type="term" value="C:extracellular region"/>
    <property type="evidence" value="ECO:0007669"/>
    <property type="project" value="UniProtKB-SubCell"/>
</dbReference>
<keyword evidence="2" id="KW-0964">Secreted</keyword>